<dbReference type="SUPFAM" id="SSF48371">
    <property type="entry name" value="ARM repeat"/>
    <property type="match status" value="2"/>
</dbReference>
<keyword evidence="4" id="KW-0677">Repeat</keyword>
<evidence type="ECO:0000313" key="10">
    <source>
        <dbReference type="Proteomes" id="UP001153365"/>
    </source>
</evidence>
<dbReference type="GO" id="GO:0005634">
    <property type="term" value="C:nucleus"/>
    <property type="evidence" value="ECO:0007669"/>
    <property type="project" value="UniProtKB-SubCell"/>
</dbReference>
<gene>
    <name evidence="9" type="ORF">PPACK8108_LOCUS21194</name>
</gene>
<evidence type="ECO:0000256" key="8">
    <source>
        <dbReference type="SAM" id="MobiDB-lite"/>
    </source>
</evidence>
<dbReference type="PANTHER" id="PTHR15651:SF7">
    <property type="entry name" value="ARMADILLO REPEAT-CONTAINING PROTEIN 8"/>
    <property type="match status" value="1"/>
</dbReference>
<dbReference type="GO" id="GO:0043161">
    <property type="term" value="P:proteasome-mediated ubiquitin-dependent protein catabolic process"/>
    <property type="evidence" value="ECO:0007669"/>
    <property type="project" value="TreeGrafter"/>
</dbReference>
<dbReference type="InterPro" id="IPR021133">
    <property type="entry name" value="HEAT_type_2"/>
</dbReference>
<dbReference type="GO" id="GO:0005737">
    <property type="term" value="C:cytoplasm"/>
    <property type="evidence" value="ECO:0007669"/>
    <property type="project" value="UniProtKB-SubCell"/>
</dbReference>
<dbReference type="PROSITE" id="PS50077">
    <property type="entry name" value="HEAT_REPEAT"/>
    <property type="match status" value="1"/>
</dbReference>
<reference evidence="9" key="1">
    <citation type="submission" date="2022-06" db="EMBL/GenBank/DDBJ databases">
        <authorList>
            <consortium name="SYNGENTA / RWTH Aachen University"/>
        </authorList>
    </citation>
    <scope>NUCLEOTIDE SEQUENCE</scope>
</reference>
<dbReference type="SMART" id="SM00185">
    <property type="entry name" value="ARM"/>
    <property type="match status" value="3"/>
</dbReference>
<dbReference type="GO" id="GO:0034657">
    <property type="term" value="C:GID complex"/>
    <property type="evidence" value="ECO:0007669"/>
    <property type="project" value="TreeGrafter"/>
</dbReference>
<proteinExistence type="predicted"/>
<name>A0AAV0BK70_PHAPC</name>
<evidence type="ECO:0000256" key="1">
    <source>
        <dbReference type="ARBA" id="ARBA00004123"/>
    </source>
</evidence>
<sequence>MVTLSEPFPVLQHVQSSYRHLWFTLQTEFESFNQGNFSRIKPGRTKALLDSLRSIKNLLVGSRSRKLFTVQDPEISQRIYVLTSILEWNGLDDSTNTLKLEAAAIFGLLCISEDHTVYTLLREGLPSAIIDSITAITRDSPIGSILPSQSSTRQTEHHLLRTLLRTLSAVYSIIQDVSSSRKWGYMINSPERIHQPRSNSTSKIQKSSTTISSTFQDREKDGLDMKGKSRALLDESTKQSSTDTFKDTHLSVGEPDSLAQHLRLESKTDELKQACEHAKGLLLNYFTFGHSLIPLLMAISPLSVPAVKTQPPRTLSLSSAADLAVSCFKLTWLLCKDTRRQLWLVKKLMEAPDPLGHHDSLLIGLAECLKSWLSSPHDEAVEYSIRAIGALLSIDESPHYSEDKKLLDYLGRMIWGKEYSDDNNQTSIASFWGYGWEILACRAKDGSPILRSAMATSIVGLAKHFPNIRLRILMFQIHNTIDLIDNDSYSKAVRAETSYALAHAMTISQTLQREATQAKIIPVLKKLLDKASEPAVPYPTPLTMTHNAMLRESAYLALASLMSTMDAPRQEVIDLNLLPSIVKSLQDDSILVRAAACQCCRALSRAVSVLRTKLADEGAGSRLFELAFGPEEGGAEEDESDEDDEDAVEIQLKTVAMGALCNLVLDFSPMKIEVLSRNGIEKFVKLLKSTRYQSLRESALWALKNMTFSSSTQLKSKVISNLGWDDIIRFLEDKNPSIQENVISLLRNVTCGDVVDIDIVFRQLNSESKFLSLMEDRLDSGESTSSSISNGLRESIILQSVYTFSNIATGNEAHKNFLLGRHRIIKSAYELLQHPNSEIRIGAIWFVINMIHFDETTESRVTTKAFKIFESFGFKKRLEGLINDDRSDVRERVGCALNQLLLVQSFVNGDPAHSNTLKISHPYTKE</sequence>
<evidence type="ECO:0000313" key="9">
    <source>
        <dbReference type="EMBL" id="CAH7686537.1"/>
    </source>
</evidence>
<comment type="caution">
    <text evidence="9">The sequence shown here is derived from an EMBL/GenBank/DDBJ whole genome shotgun (WGS) entry which is preliminary data.</text>
</comment>
<dbReference type="Gene3D" id="1.25.10.10">
    <property type="entry name" value="Leucine-rich Repeat Variant"/>
    <property type="match status" value="2"/>
</dbReference>
<dbReference type="AlphaFoldDB" id="A0AAV0BK70"/>
<dbReference type="EMBL" id="CALTRL010005797">
    <property type="protein sequence ID" value="CAH7686537.1"/>
    <property type="molecule type" value="Genomic_DNA"/>
</dbReference>
<dbReference type="Proteomes" id="UP001153365">
    <property type="component" value="Unassembled WGS sequence"/>
</dbReference>
<accession>A0AAV0BK70</accession>
<dbReference type="InterPro" id="IPR016024">
    <property type="entry name" value="ARM-type_fold"/>
</dbReference>
<evidence type="ECO:0000256" key="6">
    <source>
        <dbReference type="PROSITE-ProRule" id="PRU00103"/>
    </source>
</evidence>
<feature type="compositionally biased region" description="Basic and acidic residues" evidence="8">
    <location>
        <begin position="216"/>
        <end position="237"/>
    </location>
</feature>
<feature type="repeat" description="ARM" evidence="7">
    <location>
        <begin position="678"/>
        <end position="707"/>
    </location>
</feature>
<comment type="subcellular location">
    <subcellularLocation>
        <location evidence="2">Cytoplasm</location>
    </subcellularLocation>
    <subcellularLocation>
        <location evidence="1">Nucleus</location>
    </subcellularLocation>
</comment>
<evidence type="ECO:0000256" key="5">
    <source>
        <dbReference type="ARBA" id="ARBA00023242"/>
    </source>
</evidence>
<feature type="compositionally biased region" description="Low complexity" evidence="8">
    <location>
        <begin position="198"/>
        <end position="214"/>
    </location>
</feature>
<feature type="repeat" description="HEAT" evidence="6">
    <location>
        <begin position="577"/>
        <end position="613"/>
    </location>
</feature>
<organism evidence="9 10">
    <name type="scientific">Phakopsora pachyrhizi</name>
    <name type="common">Asian soybean rust disease fungus</name>
    <dbReference type="NCBI Taxonomy" id="170000"/>
    <lineage>
        <taxon>Eukaryota</taxon>
        <taxon>Fungi</taxon>
        <taxon>Dikarya</taxon>
        <taxon>Basidiomycota</taxon>
        <taxon>Pucciniomycotina</taxon>
        <taxon>Pucciniomycetes</taxon>
        <taxon>Pucciniales</taxon>
        <taxon>Phakopsoraceae</taxon>
        <taxon>Phakopsora</taxon>
    </lineage>
</organism>
<dbReference type="InterPro" id="IPR000357">
    <property type="entry name" value="HEAT"/>
</dbReference>
<dbReference type="PROSITE" id="PS50176">
    <property type="entry name" value="ARM_REPEAT"/>
    <property type="match status" value="1"/>
</dbReference>
<dbReference type="InterPro" id="IPR011989">
    <property type="entry name" value="ARM-like"/>
</dbReference>
<keyword evidence="5" id="KW-0539">Nucleus</keyword>
<evidence type="ECO:0000256" key="3">
    <source>
        <dbReference type="ARBA" id="ARBA00022490"/>
    </source>
</evidence>
<evidence type="ECO:0000256" key="2">
    <source>
        <dbReference type="ARBA" id="ARBA00004496"/>
    </source>
</evidence>
<dbReference type="Pfam" id="PF02985">
    <property type="entry name" value="HEAT"/>
    <property type="match status" value="1"/>
</dbReference>
<dbReference type="PANTHER" id="PTHR15651">
    <property type="entry name" value="ARMADILLO REPEAT-CONTAINING PROTEIN 8"/>
    <property type="match status" value="1"/>
</dbReference>
<feature type="region of interest" description="Disordered" evidence="8">
    <location>
        <begin position="190"/>
        <end position="247"/>
    </location>
</feature>
<dbReference type="InterPro" id="IPR000225">
    <property type="entry name" value="Armadillo"/>
</dbReference>
<protein>
    <submittedName>
        <fullName evidence="9">Armadillo-type protein</fullName>
    </submittedName>
</protein>
<evidence type="ECO:0000256" key="7">
    <source>
        <dbReference type="PROSITE-ProRule" id="PRU00259"/>
    </source>
</evidence>
<dbReference type="InterPro" id="IPR038739">
    <property type="entry name" value="ARMC8/Vid28"/>
</dbReference>
<keyword evidence="10" id="KW-1185">Reference proteome</keyword>
<keyword evidence="3" id="KW-0963">Cytoplasm</keyword>
<evidence type="ECO:0000256" key="4">
    <source>
        <dbReference type="ARBA" id="ARBA00022737"/>
    </source>
</evidence>